<gene>
    <name evidence="2" type="ORF">M436DRAFT_80276</name>
</gene>
<dbReference type="AlphaFoldDB" id="A0A074WNU3"/>
<feature type="compositionally biased region" description="Polar residues" evidence="1">
    <location>
        <begin position="325"/>
        <end position="334"/>
    </location>
</feature>
<name>A0A074WNU3_9PEZI</name>
<evidence type="ECO:0000256" key="1">
    <source>
        <dbReference type="SAM" id="MobiDB-lite"/>
    </source>
</evidence>
<feature type="compositionally biased region" description="Low complexity" evidence="1">
    <location>
        <begin position="535"/>
        <end position="544"/>
    </location>
</feature>
<dbReference type="OrthoDB" id="3939071at2759"/>
<dbReference type="GeneID" id="25416589"/>
<feature type="region of interest" description="Disordered" evidence="1">
    <location>
        <begin position="532"/>
        <end position="551"/>
    </location>
</feature>
<protein>
    <submittedName>
        <fullName evidence="2">Uncharacterized protein</fullName>
    </submittedName>
</protein>
<feature type="compositionally biased region" description="Low complexity" evidence="1">
    <location>
        <begin position="272"/>
        <end position="285"/>
    </location>
</feature>
<keyword evidence="3" id="KW-1185">Reference proteome</keyword>
<organism evidence="2 3">
    <name type="scientific">Aureobasidium namibiae CBS 147.97</name>
    <dbReference type="NCBI Taxonomy" id="1043004"/>
    <lineage>
        <taxon>Eukaryota</taxon>
        <taxon>Fungi</taxon>
        <taxon>Dikarya</taxon>
        <taxon>Ascomycota</taxon>
        <taxon>Pezizomycotina</taxon>
        <taxon>Dothideomycetes</taxon>
        <taxon>Dothideomycetidae</taxon>
        <taxon>Dothideales</taxon>
        <taxon>Saccotheciaceae</taxon>
        <taxon>Aureobasidium</taxon>
    </lineage>
</organism>
<accession>A0A074WNU3</accession>
<dbReference type="Proteomes" id="UP000027730">
    <property type="component" value="Unassembled WGS sequence"/>
</dbReference>
<dbReference type="HOGENOM" id="CLU_409357_0_0_1"/>
<sequence length="831" mass="92668">MAFSASPSPPPMTTRQKARHVAQAGQPRLKYVVDNLNLDSTEADSIEVKEVVRERFNSLCEEAGWMPTDAIRRALMVLTKIDAGWRQRDCEAALFAFVQHLDFVWMNGWVLLGRKKFKAGVLCVWYRPIYSTKSRSIEFCYGSQKTVFKPVDLNDRVDKDKVWLPFTKLFDLPNLSRDKQNLYLVGVFEILQKFTYMRGFLDPNGSEDSALRPASVELPFLPGSGWLKQQRLLMVDTEQDPAVEPRGRLQPKSSSGFSMDTHVESDGAYHPSNSTSAASTTSSIARPRYSAVSIVNSTDPTDSVSTSNSSRTELERMRRQKRKATSSPDGSPTRKQGRPSNAGKHPIKSLYRSHCQRFEWTPSETTLQTIVDLLGAHDVEVSIAEASLLAFVQYVDVVWENDRIFIGSRKVEGAQRYERVWYKTVHRDGIYHGEFSVDAGKQTCSLSVRNAKIEHFSPFFDTLFDMKDLGSANSKQQDVYIAGTYLILLRYPALRRYQRRSSGTGIKLAPRSEEFERPFSPESSQSNAILQAIHPSSSSEPASSIGLQPTPGVQFRQSDSVARILAEVLQEQETHCKITAMIQKSARAFIAEPEPTTSSDALGSPPCAEPSQVSITIPKTLRLPQQPQEQSALGIVHRLLLNAQISSFVETTCDRTQLVMVTNLPANLFRPTNLGFCPVVSFGISPILPSRDYIVKGLEMIALGRVEPRQSTASQQRVAASQERPLPAPVAVMMRAPEKSNGSRITINQARELLHRPRAKIEASGHEKDGGLELFRFGITFTSSAIEQPAIKLDFSTVLSKDTPPVSLTKSQALAALFEFAREDEESQQAK</sequence>
<dbReference type="EMBL" id="KL584706">
    <property type="protein sequence ID" value="KEQ74813.1"/>
    <property type="molecule type" value="Genomic_DNA"/>
</dbReference>
<reference evidence="2 3" key="1">
    <citation type="journal article" date="2014" name="BMC Genomics">
        <title>Genome sequencing of four Aureobasidium pullulans varieties: biotechnological potential, stress tolerance, and description of new species.</title>
        <authorList>
            <person name="Gostin Ar C."/>
            <person name="Ohm R.A."/>
            <person name="Kogej T."/>
            <person name="Sonjak S."/>
            <person name="Turk M."/>
            <person name="Zajc J."/>
            <person name="Zalar P."/>
            <person name="Grube M."/>
            <person name="Sun H."/>
            <person name="Han J."/>
            <person name="Sharma A."/>
            <person name="Chiniquy J."/>
            <person name="Ngan C.Y."/>
            <person name="Lipzen A."/>
            <person name="Barry K."/>
            <person name="Grigoriev I.V."/>
            <person name="Gunde-Cimerman N."/>
        </authorList>
    </citation>
    <scope>NUCLEOTIDE SEQUENCE [LARGE SCALE GENOMIC DNA]</scope>
    <source>
        <strain evidence="2 3">CBS 147.97</strain>
    </source>
</reference>
<evidence type="ECO:0000313" key="2">
    <source>
        <dbReference type="EMBL" id="KEQ74813.1"/>
    </source>
</evidence>
<feature type="region of interest" description="Disordered" evidence="1">
    <location>
        <begin position="240"/>
        <end position="347"/>
    </location>
</feature>
<proteinExistence type="predicted"/>
<evidence type="ECO:0000313" key="3">
    <source>
        <dbReference type="Proteomes" id="UP000027730"/>
    </source>
</evidence>
<feature type="compositionally biased region" description="Polar residues" evidence="1">
    <location>
        <begin position="293"/>
        <end position="311"/>
    </location>
</feature>
<dbReference type="RefSeq" id="XP_013429310.1">
    <property type="nucleotide sequence ID" value="XM_013573856.1"/>
</dbReference>